<dbReference type="EMBL" id="BPLQ01003263">
    <property type="protein sequence ID" value="GIX99009.1"/>
    <property type="molecule type" value="Genomic_DNA"/>
</dbReference>
<comment type="caution">
    <text evidence="1">The sequence shown here is derived from an EMBL/GenBank/DDBJ whole genome shotgun (WGS) entry which is preliminary data.</text>
</comment>
<protein>
    <submittedName>
        <fullName evidence="1">Uncharacterized protein</fullName>
    </submittedName>
</protein>
<evidence type="ECO:0000313" key="2">
    <source>
        <dbReference type="Proteomes" id="UP001054837"/>
    </source>
</evidence>
<evidence type="ECO:0000313" key="1">
    <source>
        <dbReference type="EMBL" id="GIX99009.1"/>
    </source>
</evidence>
<dbReference type="AlphaFoldDB" id="A0AAV4PPI3"/>
<keyword evidence="2" id="KW-1185">Reference proteome</keyword>
<reference evidence="1 2" key="1">
    <citation type="submission" date="2021-06" db="EMBL/GenBank/DDBJ databases">
        <title>Caerostris darwini draft genome.</title>
        <authorList>
            <person name="Kono N."/>
            <person name="Arakawa K."/>
        </authorList>
    </citation>
    <scope>NUCLEOTIDE SEQUENCE [LARGE SCALE GENOMIC DNA]</scope>
</reference>
<dbReference type="Proteomes" id="UP001054837">
    <property type="component" value="Unassembled WGS sequence"/>
</dbReference>
<accession>A0AAV4PPI3</accession>
<proteinExistence type="predicted"/>
<sequence>MTVRHSAMAAVNEHSYEIKSVELPRGNWTTWMRGYLPGECRTELRMFIHVGERWLDSRERVPLSETLERC</sequence>
<organism evidence="1 2">
    <name type="scientific">Caerostris darwini</name>
    <dbReference type="NCBI Taxonomy" id="1538125"/>
    <lineage>
        <taxon>Eukaryota</taxon>
        <taxon>Metazoa</taxon>
        <taxon>Ecdysozoa</taxon>
        <taxon>Arthropoda</taxon>
        <taxon>Chelicerata</taxon>
        <taxon>Arachnida</taxon>
        <taxon>Araneae</taxon>
        <taxon>Araneomorphae</taxon>
        <taxon>Entelegynae</taxon>
        <taxon>Araneoidea</taxon>
        <taxon>Araneidae</taxon>
        <taxon>Caerostris</taxon>
    </lineage>
</organism>
<gene>
    <name evidence="1" type="ORF">CDAR_518821</name>
</gene>
<name>A0AAV4PPI3_9ARAC</name>